<name>A0AAV8ES92_9POAL</name>
<protein>
    <submittedName>
        <fullName evidence="5">Mediator of RNA polymerase II transcription subunit</fullName>
    </submittedName>
</protein>
<dbReference type="PANTHER" id="PTHR33388:SF18">
    <property type="entry name" value="PROTEIN SPEAR1"/>
    <property type="match status" value="1"/>
</dbReference>
<dbReference type="Proteomes" id="UP001140206">
    <property type="component" value="Chromosome 3"/>
</dbReference>
<evidence type="ECO:0000256" key="4">
    <source>
        <dbReference type="SAM" id="MobiDB-lite"/>
    </source>
</evidence>
<organism evidence="5 6">
    <name type="scientific">Rhynchospora pubera</name>
    <dbReference type="NCBI Taxonomy" id="906938"/>
    <lineage>
        <taxon>Eukaryota</taxon>
        <taxon>Viridiplantae</taxon>
        <taxon>Streptophyta</taxon>
        <taxon>Embryophyta</taxon>
        <taxon>Tracheophyta</taxon>
        <taxon>Spermatophyta</taxon>
        <taxon>Magnoliopsida</taxon>
        <taxon>Liliopsida</taxon>
        <taxon>Poales</taxon>
        <taxon>Cyperaceae</taxon>
        <taxon>Cyperoideae</taxon>
        <taxon>Rhynchosporeae</taxon>
        <taxon>Rhynchospora</taxon>
    </lineage>
</organism>
<dbReference type="EMBL" id="JAMFTS010000003">
    <property type="protein sequence ID" value="KAJ4780947.1"/>
    <property type="molecule type" value="Genomic_DNA"/>
</dbReference>
<evidence type="ECO:0000256" key="3">
    <source>
        <dbReference type="ARBA" id="ARBA00023163"/>
    </source>
</evidence>
<dbReference type="AlphaFoldDB" id="A0AAV8ES92"/>
<evidence type="ECO:0000313" key="5">
    <source>
        <dbReference type="EMBL" id="KAJ4780947.1"/>
    </source>
</evidence>
<keyword evidence="3" id="KW-0804">Transcription</keyword>
<evidence type="ECO:0000313" key="6">
    <source>
        <dbReference type="Proteomes" id="UP001140206"/>
    </source>
</evidence>
<gene>
    <name evidence="5" type="ORF">LUZ62_065204</name>
</gene>
<comment type="caution">
    <text evidence="5">The sequence shown here is derived from an EMBL/GenBank/DDBJ whole genome shotgun (WGS) entry which is preliminary data.</text>
</comment>
<accession>A0AAV8ES92</accession>
<proteinExistence type="predicted"/>
<dbReference type="InterPro" id="IPR040356">
    <property type="entry name" value="SPEAR"/>
</dbReference>
<keyword evidence="2" id="KW-0805">Transcription regulation</keyword>
<evidence type="ECO:0000256" key="2">
    <source>
        <dbReference type="ARBA" id="ARBA00023015"/>
    </source>
</evidence>
<dbReference type="PANTHER" id="PTHR33388">
    <property type="entry name" value="OS01G0212500 PROTEIN"/>
    <property type="match status" value="1"/>
</dbReference>
<keyword evidence="6" id="KW-1185">Reference proteome</keyword>
<reference evidence="5" key="1">
    <citation type="submission" date="2022-08" db="EMBL/GenBank/DDBJ databases">
        <authorList>
            <person name="Marques A."/>
        </authorList>
    </citation>
    <scope>NUCLEOTIDE SEQUENCE</scope>
    <source>
        <strain evidence="5">RhyPub2mFocal</strain>
        <tissue evidence="5">Leaves</tissue>
    </source>
</reference>
<keyword evidence="1" id="KW-0678">Repressor</keyword>
<evidence type="ECO:0000256" key="1">
    <source>
        <dbReference type="ARBA" id="ARBA00022491"/>
    </source>
</evidence>
<sequence>MAGSFGAMKKGKKGNITKLPKQPQRGLGVAQLEKIRLQSQIAEYIDSSGQSTPFHDNSHKGIYVEVLPFPLSNAMPQASSFVHSPNMMMAYKGNQRSDDRHGDYAHWPCTSSSSNHNNIIPHRCAQESVTLPLFEQKVQDSEKNVRRQQHEWIHVIDLTTPNDEELDLELRL</sequence>
<dbReference type="GO" id="GO:0003700">
    <property type="term" value="F:DNA-binding transcription factor activity"/>
    <property type="evidence" value="ECO:0007669"/>
    <property type="project" value="InterPro"/>
</dbReference>
<feature type="region of interest" description="Disordered" evidence="4">
    <location>
        <begin position="1"/>
        <end position="27"/>
    </location>
</feature>